<evidence type="ECO:0000313" key="5">
    <source>
        <dbReference type="Proteomes" id="UP001527925"/>
    </source>
</evidence>
<reference evidence="4 5" key="1">
    <citation type="submission" date="2023-09" db="EMBL/GenBank/DDBJ databases">
        <title>Pangenome analysis of Batrachochytrium dendrobatidis and related Chytrids.</title>
        <authorList>
            <person name="Yacoub M.N."/>
            <person name="Stajich J.E."/>
            <person name="James T.Y."/>
        </authorList>
    </citation>
    <scope>NUCLEOTIDE SEQUENCE [LARGE SCALE GENOMIC DNA]</scope>
    <source>
        <strain evidence="4 5">JEL0888</strain>
    </source>
</reference>
<feature type="compositionally biased region" description="Acidic residues" evidence="3">
    <location>
        <begin position="286"/>
        <end position="313"/>
    </location>
</feature>
<evidence type="ECO:0000256" key="3">
    <source>
        <dbReference type="SAM" id="MobiDB-lite"/>
    </source>
</evidence>
<feature type="compositionally biased region" description="Basic and acidic residues" evidence="3">
    <location>
        <begin position="69"/>
        <end position="84"/>
    </location>
</feature>
<organism evidence="4 5">
    <name type="scientific">Polyrhizophydium stewartii</name>
    <dbReference type="NCBI Taxonomy" id="2732419"/>
    <lineage>
        <taxon>Eukaryota</taxon>
        <taxon>Fungi</taxon>
        <taxon>Fungi incertae sedis</taxon>
        <taxon>Chytridiomycota</taxon>
        <taxon>Chytridiomycota incertae sedis</taxon>
        <taxon>Chytridiomycetes</taxon>
        <taxon>Rhizophydiales</taxon>
        <taxon>Rhizophydiales incertae sedis</taxon>
        <taxon>Polyrhizophydium</taxon>
    </lineage>
</organism>
<keyword evidence="5" id="KW-1185">Reference proteome</keyword>
<dbReference type="Pfam" id="PF00956">
    <property type="entry name" value="NAP"/>
    <property type="match status" value="1"/>
</dbReference>
<dbReference type="InterPro" id="IPR037231">
    <property type="entry name" value="NAP-like_sf"/>
</dbReference>
<gene>
    <name evidence="4" type="primary">NAP1</name>
    <name evidence="4" type="ORF">HK105_206057</name>
</gene>
<dbReference type="InterPro" id="IPR002164">
    <property type="entry name" value="NAP_family"/>
</dbReference>
<proteinExistence type="inferred from homology"/>
<comment type="caution">
    <text evidence="4">The sequence shown here is derived from an EMBL/GenBank/DDBJ whole genome shotgun (WGS) entry which is preliminary data.</text>
</comment>
<evidence type="ECO:0000313" key="4">
    <source>
        <dbReference type="EMBL" id="KAL2914490.1"/>
    </source>
</evidence>
<dbReference type="Proteomes" id="UP001527925">
    <property type="component" value="Unassembled WGS sequence"/>
</dbReference>
<feature type="region of interest" description="Disordered" evidence="3">
    <location>
        <begin position="285"/>
        <end position="331"/>
    </location>
</feature>
<feature type="region of interest" description="Disordered" evidence="3">
    <location>
        <begin position="69"/>
        <end position="94"/>
    </location>
</feature>
<feature type="region of interest" description="Disordered" evidence="3">
    <location>
        <begin position="228"/>
        <end position="252"/>
    </location>
</feature>
<sequence>MLIPKDVKRRIDALLNLQVRAATTHLEDVACRSAQKTDALDVQFRKELNELEKKYLALAQPVYDQRHSIIAGKHEPTDEEAKREDEDDDEMPTTDAAGVKGIPQFWLQALKNLPYISNTITEDDEPALAHLVDIKLEYLEKPGFKLTFYFTENEFFTNKTLTKTYFLEEAEDPSYGDVVFDHAEGTTIDWKEGKDLSTTVEIKKQRHKATNKTRTVKKTVPKETFFSFFSPPQMPDDEDEDEDAEANEEFEDLEERIQVDYEMGEAIKDKIIPKAIDWFTGKALDYEDQDEFDEFDEDGEDGEDDEEDDDDEAGGAAPGGAGDKPPECKQQ</sequence>
<comment type="similarity">
    <text evidence="1 2">Belongs to the nucleosome assembly protein (NAP) family.</text>
</comment>
<dbReference type="EMBL" id="JADGIZ020000033">
    <property type="protein sequence ID" value="KAL2914490.1"/>
    <property type="molecule type" value="Genomic_DNA"/>
</dbReference>
<dbReference type="Gene3D" id="3.30.1120.90">
    <property type="entry name" value="Nucleosome assembly protein"/>
    <property type="match status" value="1"/>
</dbReference>
<dbReference type="Gene3D" id="1.20.5.1500">
    <property type="match status" value="1"/>
</dbReference>
<evidence type="ECO:0000256" key="2">
    <source>
        <dbReference type="RuleBase" id="RU003876"/>
    </source>
</evidence>
<name>A0ABR4N4N5_9FUNG</name>
<evidence type="ECO:0000256" key="1">
    <source>
        <dbReference type="ARBA" id="ARBA00009947"/>
    </source>
</evidence>
<protein>
    <submittedName>
        <fullName evidence="4">Histone chaperone</fullName>
    </submittedName>
</protein>
<dbReference type="SUPFAM" id="SSF143113">
    <property type="entry name" value="NAP-like"/>
    <property type="match status" value="1"/>
</dbReference>
<dbReference type="PANTHER" id="PTHR11875">
    <property type="entry name" value="TESTIS-SPECIFIC Y-ENCODED PROTEIN"/>
    <property type="match status" value="1"/>
</dbReference>
<feature type="compositionally biased region" description="Acidic residues" evidence="3">
    <location>
        <begin position="235"/>
        <end position="252"/>
    </location>
</feature>
<accession>A0ABR4N4N5</accession>